<gene>
    <name evidence="2" type="ORF">NCTC10698_04785</name>
</gene>
<evidence type="ECO:0000313" key="2">
    <source>
        <dbReference type="EMBL" id="SUY79838.1"/>
    </source>
</evidence>
<proteinExistence type="inferred from homology"/>
<dbReference type="InterPro" id="IPR035959">
    <property type="entry name" value="RutC-like_sf"/>
</dbReference>
<evidence type="ECO:0000256" key="1">
    <source>
        <dbReference type="ARBA" id="ARBA00010552"/>
    </source>
</evidence>
<dbReference type="CDD" id="cd00448">
    <property type="entry name" value="YjgF_YER057c_UK114_family"/>
    <property type="match status" value="1"/>
</dbReference>
<sequence>MDAKPSFIAQAPAPQPRYLQPTGLYDSLPNGYTHVVTVQEPLRWLFVSGQGGENAQAELPDSFALQAAQALANIKTALAAGGADMGHVLKLTVLIVDHSLERFEHWQSAVRQHWGSGEPGDKRPRFPACTLIPVPKLALPGMLIEVEATAALPMAVGAKAATPA</sequence>
<dbReference type="EMBL" id="UFXL01000001">
    <property type="protein sequence ID" value="SUY79838.1"/>
    <property type="molecule type" value="Genomic_DNA"/>
</dbReference>
<dbReference type="SUPFAM" id="SSF55298">
    <property type="entry name" value="YjgF-like"/>
    <property type="match status" value="1"/>
</dbReference>
<accession>A0A8B4SBA5</accession>
<dbReference type="PANTHER" id="PTHR11803:SF58">
    <property type="entry name" value="PROTEIN HMF1-RELATED"/>
    <property type="match status" value="1"/>
</dbReference>
<comment type="similarity">
    <text evidence="1">Belongs to the RutC family.</text>
</comment>
<comment type="caution">
    <text evidence="2">The sequence shown here is derived from an EMBL/GenBank/DDBJ whole genome shotgun (WGS) entry which is preliminary data.</text>
</comment>
<protein>
    <submittedName>
        <fullName evidence="2">Putative endoribonuclease L-PSP</fullName>
    </submittedName>
</protein>
<dbReference type="Proteomes" id="UP000255070">
    <property type="component" value="Unassembled WGS sequence"/>
</dbReference>
<dbReference type="AlphaFoldDB" id="A0A8B4SBA5"/>
<dbReference type="GeneID" id="63997118"/>
<dbReference type="RefSeq" id="WP_003073609.1">
    <property type="nucleotide sequence ID" value="NZ_BBJZ01000003.1"/>
</dbReference>
<dbReference type="GO" id="GO:0019239">
    <property type="term" value="F:deaminase activity"/>
    <property type="evidence" value="ECO:0007669"/>
    <property type="project" value="TreeGrafter"/>
</dbReference>
<dbReference type="PANTHER" id="PTHR11803">
    <property type="entry name" value="2-IMINOBUTANOATE/2-IMINOPROPANOATE DEAMINASE RIDA"/>
    <property type="match status" value="1"/>
</dbReference>
<evidence type="ECO:0000313" key="3">
    <source>
        <dbReference type="Proteomes" id="UP000255070"/>
    </source>
</evidence>
<name>A0A8B4SBA5_COMTE</name>
<dbReference type="Gene3D" id="3.30.1330.40">
    <property type="entry name" value="RutC-like"/>
    <property type="match status" value="1"/>
</dbReference>
<dbReference type="Pfam" id="PF01042">
    <property type="entry name" value="Ribonuc_L-PSP"/>
    <property type="match status" value="1"/>
</dbReference>
<dbReference type="GO" id="GO:0005829">
    <property type="term" value="C:cytosol"/>
    <property type="evidence" value="ECO:0007669"/>
    <property type="project" value="TreeGrafter"/>
</dbReference>
<reference evidence="2 3" key="1">
    <citation type="submission" date="2018-06" db="EMBL/GenBank/DDBJ databases">
        <authorList>
            <consortium name="Pathogen Informatics"/>
            <person name="Doyle S."/>
        </authorList>
    </citation>
    <scope>NUCLEOTIDE SEQUENCE [LARGE SCALE GENOMIC DNA]</scope>
    <source>
        <strain evidence="2 3">NCTC10698</strain>
    </source>
</reference>
<organism evidence="2 3">
    <name type="scientific">Comamonas testosteroni</name>
    <name type="common">Pseudomonas testosteroni</name>
    <dbReference type="NCBI Taxonomy" id="285"/>
    <lineage>
        <taxon>Bacteria</taxon>
        <taxon>Pseudomonadati</taxon>
        <taxon>Pseudomonadota</taxon>
        <taxon>Betaproteobacteria</taxon>
        <taxon>Burkholderiales</taxon>
        <taxon>Comamonadaceae</taxon>
        <taxon>Comamonas</taxon>
    </lineage>
</organism>
<dbReference type="InterPro" id="IPR006175">
    <property type="entry name" value="YjgF/YER057c/UK114"/>
</dbReference>
<keyword evidence="3" id="KW-1185">Reference proteome</keyword>